<dbReference type="RefSeq" id="XP_040727435.1">
    <property type="nucleotide sequence ID" value="XM_040871718.1"/>
</dbReference>
<feature type="domain" description="Cation efflux protein transmembrane" evidence="7">
    <location>
        <begin position="144"/>
        <end position="350"/>
    </location>
</feature>
<dbReference type="OrthoDB" id="5382797at2759"/>
<dbReference type="AlphaFoldDB" id="A0A1Y2FQH9"/>
<feature type="transmembrane region" description="Helical" evidence="6">
    <location>
        <begin position="295"/>
        <end position="319"/>
    </location>
</feature>
<proteinExistence type="predicted"/>
<name>A0A1Y2FQH9_PROLT</name>
<evidence type="ECO:0000256" key="6">
    <source>
        <dbReference type="SAM" id="Phobius"/>
    </source>
</evidence>
<comment type="subcellular location">
    <subcellularLocation>
        <location evidence="1">Membrane</location>
        <topology evidence="1">Multi-pass membrane protein</topology>
    </subcellularLocation>
</comment>
<dbReference type="STRING" id="56484.A0A1Y2FQH9"/>
<evidence type="ECO:0000313" key="8">
    <source>
        <dbReference type="EMBL" id="ORY86253.1"/>
    </source>
</evidence>
<keyword evidence="9" id="KW-1185">Reference proteome</keyword>
<accession>A0A1Y2FQH9</accession>
<evidence type="ECO:0000256" key="5">
    <source>
        <dbReference type="SAM" id="MobiDB-lite"/>
    </source>
</evidence>
<sequence>MGFMFLSRVQKCHRRADTTQSPRAAMESSSPGLGIRMSNASPMETPGDAANRRAGKPSHLAFNFESISASPPTQRGAGSLSPVVKSRRGHHHKHSLSHQIFLPPPQRAPLSLPASFHVPTWREVASSCTSDQQLAFLWSLIHLSISAAVVKFNAASLAVAAIAKLVAFDALGVFCSALFEVLDNFPVWQKSSIQHPFGLKRAQVVVNFGQAVYLTYAGFELIREIMEHAVLGGGHGHGSSDSVHMDPHSLSSSGNMPLSMAVVCVATLFSRIVYGNHGHLVQIIDLDGAPQLLQNPFAILTLLPAAMLLGLSALGMHLHAMLDRALTAFIAAIITYIGSLLIFRLGSILLMTYPSTQLDAFYHAIQQDDEGIVELLDGKTWQVWSNLVVVGIRVVVRGGETGEIRARERIARLARNVLGGGYGSGKQIRFSVHVECERSSI</sequence>
<feature type="compositionally biased region" description="Polar residues" evidence="5">
    <location>
        <begin position="18"/>
        <end position="31"/>
    </location>
</feature>
<reference evidence="8 9" key="1">
    <citation type="submission" date="2016-07" db="EMBL/GenBank/DDBJ databases">
        <title>Pervasive Adenine N6-methylation of Active Genes in Fungi.</title>
        <authorList>
            <consortium name="DOE Joint Genome Institute"/>
            <person name="Mondo S.J."/>
            <person name="Dannebaum R.O."/>
            <person name="Kuo R.C."/>
            <person name="Labutti K."/>
            <person name="Haridas S."/>
            <person name="Kuo A."/>
            <person name="Salamov A."/>
            <person name="Ahrendt S.R."/>
            <person name="Lipzen A."/>
            <person name="Sullivan W."/>
            <person name="Andreopoulos W.B."/>
            <person name="Clum A."/>
            <person name="Lindquist E."/>
            <person name="Daum C."/>
            <person name="Ramamoorthy G.K."/>
            <person name="Gryganskyi A."/>
            <person name="Culley D."/>
            <person name="Magnuson J.K."/>
            <person name="James T.Y."/>
            <person name="O'Malley M.A."/>
            <person name="Stajich J.E."/>
            <person name="Spatafora J.W."/>
            <person name="Visel A."/>
            <person name="Grigoriev I.V."/>
        </authorList>
    </citation>
    <scope>NUCLEOTIDE SEQUENCE [LARGE SCALE GENOMIC DNA]</scope>
    <source>
        <strain evidence="8 9">12-1054</strain>
    </source>
</reference>
<gene>
    <name evidence="8" type="ORF">BCR37DRAFT_396908</name>
</gene>
<dbReference type="EMBL" id="MCFI01000003">
    <property type="protein sequence ID" value="ORY86253.1"/>
    <property type="molecule type" value="Genomic_DNA"/>
</dbReference>
<dbReference type="InterPro" id="IPR058533">
    <property type="entry name" value="Cation_efflux_TM"/>
</dbReference>
<evidence type="ECO:0000256" key="3">
    <source>
        <dbReference type="ARBA" id="ARBA00022989"/>
    </source>
</evidence>
<keyword evidence="2 6" id="KW-0812">Transmembrane</keyword>
<dbReference type="GeneID" id="63788317"/>
<dbReference type="OMA" id="KECRSSM"/>
<evidence type="ECO:0000256" key="4">
    <source>
        <dbReference type="ARBA" id="ARBA00023136"/>
    </source>
</evidence>
<comment type="caution">
    <text evidence="8">The sequence shown here is derived from an EMBL/GenBank/DDBJ whole genome shotgun (WGS) entry which is preliminary data.</text>
</comment>
<organism evidence="8 9">
    <name type="scientific">Protomyces lactucae-debilis</name>
    <dbReference type="NCBI Taxonomy" id="2754530"/>
    <lineage>
        <taxon>Eukaryota</taxon>
        <taxon>Fungi</taxon>
        <taxon>Dikarya</taxon>
        <taxon>Ascomycota</taxon>
        <taxon>Taphrinomycotina</taxon>
        <taxon>Taphrinomycetes</taxon>
        <taxon>Taphrinales</taxon>
        <taxon>Protomycetaceae</taxon>
        <taxon>Protomyces</taxon>
    </lineage>
</organism>
<feature type="region of interest" description="Disordered" evidence="5">
    <location>
        <begin position="14"/>
        <end position="55"/>
    </location>
</feature>
<dbReference type="Proteomes" id="UP000193685">
    <property type="component" value="Unassembled WGS sequence"/>
</dbReference>
<protein>
    <submittedName>
        <fullName evidence="8">Cation efflux family-domain-containing protein</fullName>
    </submittedName>
</protein>
<evidence type="ECO:0000259" key="7">
    <source>
        <dbReference type="Pfam" id="PF01545"/>
    </source>
</evidence>
<feature type="region of interest" description="Disordered" evidence="5">
    <location>
        <begin position="68"/>
        <end position="88"/>
    </location>
</feature>
<evidence type="ECO:0000256" key="2">
    <source>
        <dbReference type="ARBA" id="ARBA00022692"/>
    </source>
</evidence>
<dbReference type="Pfam" id="PF01545">
    <property type="entry name" value="Cation_efflux"/>
    <property type="match status" value="1"/>
</dbReference>
<evidence type="ECO:0000256" key="1">
    <source>
        <dbReference type="ARBA" id="ARBA00004141"/>
    </source>
</evidence>
<keyword evidence="4 6" id="KW-0472">Membrane</keyword>
<feature type="transmembrane region" description="Helical" evidence="6">
    <location>
        <begin position="325"/>
        <end position="343"/>
    </location>
</feature>
<evidence type="ECO:0000313" key="9">
    <source>
        <dbReference type="Proteomes" id="UP000193685"/>
    </source>
</evidence>
<keyword evidence="3 6" id="KW-1133">Transmembrane helix</keyword>